<dbReference type="AlphaFoldDB" id="N8WVQ2"/>
<dbReference type="PATRIC" id="fig|1217710.3.peg.35"/>
<reference evidence="2 3" key="1">
    <citation type="submission" date="2013-02" db="EMBL/GenBank/DDBJ databases">
        <title>The Genome Sequence of Acinetobacter sp. NIPH 899.</title>
        <authorList>
            <consortium name="The Broad Institute Genome Sequencing Platform"/>
            <consortium name="The Broad Institute Genome Sequencing Center for Infectious Disease"/>
            <person name="Cerqueira G."/>
            <person name="Feldgarden M."/>
            <person name="Courvalin P."/>
            <person name="Perichon B."/>
            <person name="Grillot-Courvalin C."/>
            <person name="Clermont D."/>
            <person name="Rocha E."/>
            <person name="Yoon E.-J."/>
            <person name="Nemec A."/>
            <person name="Walker B."/>
            <person name="Young S.K."/>
            <person name="Zeng Q."/>
            <person name="Gargeya S."/>
            <person name="Fitzgerald M."/>
            <person name="Haas B."/>
            <person name="Abouelleil A."/>
            <person name="Alvarado L."/>
            <person name="Arachchi H.M."/>
            <person name="Berlin A.M."/>
            <person name="Chapman S.B."/>
            <person name="Dewar J."/>
            <person name="Goldberg J."/>
            <person name="Griggs A."/>
            <person name="Gujja S."/>
            <person name="Hansen M."/>
            <person name="Howarth C."/>
            <person name="Imamovic A."/>
            <person name="Larimer J."/>
            <person name="McCowan C."/>
            <person name="Murphy C."/>
            <person name="Neiman D."/>
            <person name="Pearson M."/>
            <person name="Priest M."/>
            <person name="Roberts A."/>
            <person name="Saif S."/>
            <person name="Shea T."/>
            <person name="Sisk P."/>
            <person name="Sykes S."/>
            <person name="Wortman J."/>
            <person name="Nusbaum C."/>
            <person name="Birren B."/>
        </authorList>
    </citation>
    <scope>NUCLEOTIDE SEQUENCE [LARGE SCALE GENOMIC DNA]</scope>
    <source>
        <strain evidence="2 3">NIPH 899</strain>
    </source>
</reference>
<dbReference type="EMBL" id="APPE01000006">
    <property type="protein sequence ID" value="ENV00954.1"/>
    <property type="molecule type" value="Genomic_DNA"/>
</dbReference>
<comment type="caution">
    <text evidence="2">The sequence shown here is derived from an EMBL/GenBank/DDBJ whole genome shotgun (WGS) entry which is preliminary data.</text>
</comment>
<organism evidence="2 3">
    <name type="scientific">Acinetobacter variabilis</name>
    <dbReference type="NCBI Taxonomy" id="70346"/>
    <lineage>
        <taxon>Bacteria</taxon>
        <taxon>Pseudomonadati</taxon>
        <taxon>Pseudomonadota</taxon>
        <taxon>Gammaproteobacteria</taxon>
        <taxon>Moraxellales</taxon>
        <taxon>Moraxellaceae</taxon>
        <taxon>Acinetobacter</taxon>
    </lineage>
</organism>
<feature type="transmembrane region" description="Helical" evidence="1">
    <location>
        <begin position="23"/>
        <end position="42"/>
    </location>
</feature>
<gene>
    <name evidence="2" type="ORF">F969_00040</name>
</gene>
<accession>N8WVQ2</accession>
<feature type="transmembrane region" description="Helical" evidence="1">
    <location>
        <begin position="49"/>
        <end position="69"/>
    </location>
</feature>
<dbReference type="Proteomes" id="UP000013070">
    <property type="component" value="Unassembled WGS sequence"/>
</dbReference>
<protein>
    <submittedName>
        <fullName evidence="2">Uncharacterized protein</fullName>
    </submittedName>
</protein>
<dbReference type="HOGENOM" id="CLU_2244122_0_0_6"/>
<name>N8WVQ2_9GAMM</name>
<keyword evidence="3" id="KW-1185">Reference proteome</keyword>
<sequence>MVLGCLASAVTPDPDGVPPTKPIAKLIYSVFGSITAFLYIVFYEKELSIVHAAWVGGVSFVSPAVVPSLKAMVFELLPVAMKSLKGFITRWMGAQGGKNNDESH</sequence>
<dbReference type="RefSeq" id="WP_004787898.1">
    <property type="nucleotide sequence ID" value="NZ_KB849413.1"/>
</dbReference>
<keyword evidence="1" id="KW-1133">Transmembrane helix</keyword>
<keyword evidence="1" id="KW-0812">Transmembrane</keyword>
<keyword evidence="1" id="KW-0472">Membrane</keyword>
<evidence type="ECO:0000313" key="3">
    <source>
        <dbReference type="Proteomes" id="UP000013070"/>
    </source>
</evidence>
<proteinExistence type="predicted"/>
<dbReference type="eggNOG" id="ENOG5030394">
    <property type="taxonomic scope" value="Bacteria"/>
</dbReference>
<evidence type="ECO:0000256" key="1">
    <source>
        <dbReference type="SAM" id="Phobius"/>
    </source>
</evidence>
<evidence type="ECO:0000313" key="2">
    <source>
        <dbReference type="EMBL" id="ENV00954.1"/>
    </source>
</evidence>